<dbReference type="AlphaFoldDB" id="A0A6A6TKX5"/>
<organism evidence="1 2">
    <name type="scientific">Lophiostoma macrostomum CBS 122681</name>
    <dbReference type="NCBI Taxonomy" id="1314788"/>
    <lineage>
        <taxon>Eukaryota</taxon>
        <taxon>Fungi</taxon>
        <taxon>Dikarya</taxon>
        <taxon>Ascomycota</taxon>
        <taxon>Pezizomycotina</taxon>
        <taxon>Dothideomycetes</taxon>
        <taxon>Pleosporomycetidae</taxon>
        <taxon>Pleosporales</taxon>
        <taxon>Lophiostomataceae</taxon>
        <taxon>Lophiostoma</taxon>
    </lineage>
</organism>
<sequence length="186" mass="20912">MDERDSRSITPDDPNARHGVMGVVGNIEDVQPHDSIVKPLIPSKDAKFIRIKAIAVAKPGMRFGPEEVDKLKTLQQWNPHMGIPKDLAPEFEGCTDWLVASKDLPEEQRCRCIMENKESCDSGYCYLQEHKDGGPGDKIANCEGVKQCKGHRYNGERRGGNCFEAYYKIGKVKETARLICIAKDEY</sequence>
<reference evidence="1" key="1">
    <citation type="journal article" date="2020" name="Stud. Mycol.">
        <title>101 Dothideomycetes genomes: a test case for predicting lifestyles and emergence of pathogens.</title>
        <authorList>
            <person name="Haridas S."/>
            <person name="Albert R."/>
            <person name="Binder M."/>
            <person name="Bloem J."/>
            <person name="Labutti K."/>
            <person name="Salamov A."/>
            <person name="Andreopoulos B."/>
            <person name="Baker S."/>
            <person name="Barry K."/>
            <person name="Bills G."/>
            <person name="Bluhm B."/>
            <person name="Cannon C."/>
            <person name="Castanera R."/>
            <person name="Culley D."/>
            <person name="Daum C."/>
            <person name="Ezra D."/>
            <person name="Gonzalez J."/>
            <person name="Henrissat B."/>
            <person name="Kuo A."/>
            <person name="Liang C."/>
            <person name="Lipzen A."/>
            <person name="Lutzoni F."/>
            <person name="Magnuson J."/>
            <person name="Mondo S."/>
            <person name="Nolan M."/>
            <person name="Ohm R."/>
            <person name="Pangilinan J."/>
            <person name="Park H.-J."/>
            <person name="Ramirez L."/>
            <person name="Alfaro M."/>
            <person name="Sun H."/>
            <person name="Tritt A."/>
            <person name="Yoshinaga Y."/>
            <person name="Zwiers L.-H."/>
            <person name="Turgeon B."/>
            <person name="Goodwin S."/>
            <person name="Spatafora J."/>
            <person name="Crous P."/>
            <person name="Grigoriev I."/>
        </authorList>
    </citation>
    <scope>NUCLEOTIDE SEQUENCE</scope>
    <source>
        <strain evidence="1">CBS 122681</strain>
    </source>
</reference>
<proteinExistence type="predicted"/>
<keyword evidence="2" id="KW-1185">Reference proteome</keyword>
<evidence type="ECO:0000313" key="1">
    <source>
        <dbReference type="EMBL" id="KAF2660106.1"/>
    </source>
</evidence>
<dbReference type="Proteomes" id="UP000799324">
    <property type="component" value="Unassembled WGS sequence"/>
</dbReference>
<evidence type="ECO:0000313" key="2">
    <source>
        <dbReference type="Proteomes" id="UP000799324"/>
    </source>
</evidence>
<protein>
    <submittedName>
        <fullName evidence="1">Uncharacterized protein</fullName>
    </submittedName>
</protein>
<gene>
    <name evidence="1" type="ORF">K491DRAFT_712133</name>
</gene>
<accession>A0A6A6TKX5</accession>
<dbReference type="EMBL" id="MU004302">
    <property type="protein sequence ID" value="KAF2660106.1"/>
    <property type="molecule type" value="Genomic_DNA"/>
</dbReference>
<name>A0A6A6TKX5_9PLEO</name>